<gene>
    <name evidence="2" type="ORF">E2C01_060394</name>
</gene>
<evidence type="ECO:0000313" key="3">
    <source>
        <dbReference type="Proteomes" id="UP000324222"/>
    </source>
</evidence>
<evidence type="ECO:0000313" key="2">
    <source>
        <dbReference type="EMBL" id="MPC66247.1"/>
    </source>
</evidence>
<organism evidence="2 3">
    <name type="scientific">Portunus trituberculatus</name>
    <name type="common">Swimming crab</name>
    <name type="synonym">Neptunus trituberculatus</name>
    <dbReference type="NCBI Taxonomy" id="210409"/>
    <lineage>
        <taxon>Eukaryota</taxon>
        <taxon>Metazoa</taxon>
        <taxon>Ecdysozoa</taxon>
        <taxon>Arthropoda</taxon>
        <taxon>Crustacea</taxon>
        <taxon>Multicrustacea</taxon>
        <taxon>Malacostraca</taxon>
        <taxon>Eumalacostraca</taxon>
        <taxon>Eucarida</taxon>
        <taxon>Decapoda</taxon>
        <taxon>Pleocyemata</taxon>
        <taxon>Brachyura</taxon>
        <taxon>Eubrachyura</taxon>
        <taxon>Portunoidea</taxon>
        <taxon>Portunidae</taxon>
        <taxon>Portuninae</taxon>
        <taxon>Portunus</taxon>
    </lineage>
</organism>
<sequence length="102" mass="10633">MYQDLKNSIGISAGRGGGRGTERCKARGGGREAEGQSCLRCGAGRIRARDKTRKVGRDWGGSYKEAACRVRRGQGLEGRLRRGGCGEGDMDCGIGAGGVVDG</sequence>
<dbReference type="Proteomes" id="UP000324222">
    <property type="component" value="Unassembled WGS sequence"/>
</dbReference>
<keyword evidence="3" id="KW-1185">Reference proteome</keyword>
<feature type="compositionally biased region" description="Basic and acidic residues" evidence="1">
    <location>
        <begin position="20"/>
        <end position="34"/>
    </location>
</feature>
<comment type="caution">
    <text evidence="2">The sequence shown here is derived from an EMBL/GenBank/DDBJ whole genome shotgun (WGS) entry which is preliminary data.</text>
</comment>
<protein>
    <submittedName>
        <fullName evidence="2">Uncharacterized protein</fullName>
    </submittedName>
</protein>
<dbReference type="AlphaFoldDB" id="A0A5B7HAC9"/>
<evidence type="ECO:0000256" key="1">
    <source>
        <dbReference type="SAM" id="MobiDB-lite"/>
    </source>
</evidence>
<name>A0A5B7HAC9_PORTR</name>
<proteinExistence type="predicted"/>
<dbReference type="EMBL" id="VSRR010024514">
    <property type="protein sequence ID" value="MPC66247.1"/>
    <property type="molecule type" value="Genomic_DNA"/>
</dbReference>
<feature type="region of interest" description="Disordered" evidence="1">
    <location>
        <begin position="1"/>
        <end position="35"/>
    </location>
</feature>
<reference evidence="2 3" key="1">
    <citation type="submission" date="2019-05" db="EMBL/GenBank/DDBJ databases">
        <title>Another draft genome of Portunus trituberculatus and its Hox gene families provides insights of decapod evolution.</title>
        <authorList>
            <person name="Jeong J.-H."/>
            <person name="Song I."/>
            <person name="Kim S."/>
            <person name="Choi T."/>
            <person name="Kim D."/>
            <person name="Ryu S."/>
            <person name="Kim W."/>
        </authorList>
    </citation>
    <scope>NUCLEOTIDE SEQUENCE [LARGE SCALE GENOMIC DNA]</scope>
    <source>
        <tissue evidence="2">Muscle</tissue>
    </source>
</reference>
<accession>A0A5B7HAC9</accession>